<name>A0A813VHJ8_9BILA</name>
<proteinExistence type="predicted"/>
<gene>
    <name evidence="2" type="ORF">OXX778_LOCUS8563</name>
</gene>
<dbReference type="Proteomes" id="UP000663879">
    <property type="component" value="Unassembled WGS sequence"/>
</dbReference>
<sequence>MGRFGNVKSPGYVKSITWLSEIWRDFDSNLLKESFDHCGITSQYQLHSALDHIVKSNVLISDYIDDASSNDDLENFIDDQRLLFDEVDEQEDPSASADNNNPSVDLNSLALNSSASDSTISSPNASDSVSTSSVQNSINSANTSSLQNSSSSSNTKGGQNVEIYKKYKKTKYRKDKM</sequence>
<feature type="compositionally biased region" description="Basic residues" evidence="1">
    <location>
        <begin position="166"/>
        <end position="177"/>
    </location>
</feature>
<comment type="caution">
    <text evidence="2">The sequence shown here is derived from an EMBL/GenBank/DDBJ whole genome shotgun (WGS) entry which is preliminary data.</text>
</comment>
<keyword evidence="3" id="KW-1185">Reference proteome</keyword>
<evidence type="ECO:0000313" key="3">
    <source>
        <dbReference type="Proteomes" id="UP000663879"/>
    </source>
</evidence>
<evidence type="ECO:0000256" key="1">
    <source>
        <dbReference type="SAM" id="MobiDB-lite"/>
    </source>
</evidence>
<protein>
    <submittedName>
        <fullName evidence="2">Uncharacterized protein</fullName>
    </submittedName>
</protein>
<dbReference type="OrthoDB" id="10558909at2759"/>
<evidence type="ECO:0000313" key="2">
    <source>
        <dbReference type="EMBL" id="CAF0843188.1"/>
    </source>
</evidence>
<dbReference type="AlphaFoldDB" id="A0A813VHJ8"/>
<reference evidence="2" key="1">
    <citation type="submission" date="2021-02" db="EMBL/GenBank/DDBJ databases">
        <authorList>
            <person name="Nowell W R."/>
        </authorList>
    </citation>
    <scope>NUCLEOTIDE SEQUENCE</scope>
    <source>
        <strain evidence="2">Ploen Becks lab</strain>
    </source>
</reference>
<feature type="compositionally biased region" description="Low complexity" evidence="1">
    <location>
        <begin position="105"/>
        <end position="154"/>
    </location>
</feature>
<accession>A0A813VHJ8</accession>
<feature type="region of interest" description="Disordered" evidence="1">
    <location>
        <begin position="87"/>
        <end position="177"/>
    </location>
</feature>
<organism evidence="2 3">
    <name type="scientific">Brachionus calyciflorus</name>
    <dbReference type="NCBI Taxonomy" id="104777"/>
    <lineage>
        <taxon>Eukaryota</taxon>
        <taxon>Metazoa</taxon>
        <taxon>Spiralia</taxon>
        <taxon>Gnathifera</taxon>
        <taxon>Rotifera</taxon>
        <taxon>Eurotatoria</taxon>
        <taxon>Monogononta</taxon>
        <taxon>Pseudotrocha</taxon>
        <taxon>Ploima</taxon>
        <taxon>Brachionidae</taxon>
        <taxon>Brachionus</taxon>
    </lineage>
</organism>
<dbReference type="EMBL" id="CAJNOC010001190">
    <property type="protein sequence ID" value="CAF0843188.1"/>
    <property type="molecule type" value="Genomic_DNA"/>
</dbReference>